<evidence type="ECO:0000313" key="2">
    <source>
        <dbReference type="EMBL" id="QVI61200.1"/>
    </source>
</evidence>
<keyword evidence="1" id="KW-1133">Transmembrane helix</keyword>
<feature type="transmembrane region" description="Helical" evidence="1">
    <location>
        <begin position="647"/>
        <end position="664"/>
    </location>
</feature>
<dbReference type="InterPro" id="IPR018674">
    <property type="entry name" value="DUF2142_membrane"/>
</dbReference>
<dbReference type="EMBL" id="CP074405">
    <property type="protein sequence ID" value="QVI61200.1"/>
    <property type="molecule type" value="Genomic_DNA"/>
</dbReference>
<feature type="transmembrane region" description="Helical" evidence="1">
    <location>
        <begin position="207"/>
        <end position="228"/>
    </location>
</feature>
<feature type="transmembrane region" description="Helical" evidence="1">
    <location>
        <begin position="368"/>
        <end position="387"/>
    </location>
</feature>
<proteinExistence type="predicted"/>
<sequence>MHEVAGRTADRADLASDADAGAAAAPVPRRRRWWPAALGALLVVLAGVAALLQPTEAVRADVTEHIVLTEPLPAILPGEEESFSVLAQEDGLSRVDVVLATYLDSIECTLVATLEEGDEVLGTSEIPCDSLVDNAANPVVSVDPIEDSAGKTYDVTLSITPGSVVGPSVWDTRGGDAAYITRYGEEAPAVGRIGLVLDRMDDYSGPWGSPVGVALLGLALAGAIVLLVRRPRWGLVAVVALVVVRGLLWTALIPPLQGMDEGAHFANVQFMAEEGRLPNWATEEVRYGPYSQSLKVASEAMNVSAHRPTDRPDYGDDAVEELRERDAEVGVGSDGTAPAASYPPAYYGPAAIAYALAPDDTVEQVHAIRLWSVALGALAIVFAWCFAGELFPGRRAPQALLTVAVALQPMLAHQFAIVNNDAWVIASGFAALWLAARLVRSARAPWVMFGAGVAAGCGALGKPFAAIVVVAVATGWLLGKVRHRVRDVRTYVVEPLLALVGVALTYGTWLVASRVLGVDPGLGFPETPDDGARDLITYLATQYDPALEEARGLWIRQYWGVFGWVNTPLPELMYTVIFWVYVAVAVALVVWVVMVVRQRGRRDEEARRLDAYILLCAVAAASAVGGMYLIEYLFFASSGRTDLLQGRYVLLAAPALLALPVLLAQRFRRAASTATVAAGVLVAGVAVLHLASIGVIAEHFYL</sequence>
<feature type="transmembrane region" description="Helical" evidence="1">
    <location>
        <begin position="446"/>
        <end position="479"/>
    </location>
</feature>
<feature type="transmembrane region" description="Helical" evidence="1">
    <location>
        <begin position="235"/>
        <end position="253"/>
    </location>
</feature>
<dbReference type="RefSeq" id="WP_207340951.1">
    <property type="nucleotide sequence ID" value="NZ_CP074405.1"/>
</dbReference>
<keyword evidence="3" id="KW-1185">Reference proteome</keyword>
<keyword evidence="1" id="KW-0472">Membrane</keyword>
<dbReference type="Pfam" id="PF09913">
    <property type="entry name" value="DUF2142"/>
    <property type="match status" value="1"/>
</dbReference>
<name>A0ABX8D166_9CELL</name>
<organism evidence="2 3">
    <name type="scientific">Cellulomonas wangleii</name>
    <dbReference type="NCBI Taxonomy" id="2816956"/>
    <lineage>
        <taxon>Bacteria</taxon>
        <taxon>Bacillati</taxon>
        <taxon>Actinomycetota</taxon>
        <taxon>Actinomycetes</taxon>
        <taxon>Micrococcales</taxon>
        <taxon>Cellulomonadaceae</taxon>
        <taxon>Cellulomonas</taxon>
    </lineage>
</organism>
<gene>
    <name evidence="2" type="ORF">KG103_11905</name>
</gene>
<evidence type="ECO:0000256" key="1">
    <source>
        <dbReference type="SAM" id="Phobius"/>
    </source>
</evidence>
<accession>A0ABX8D166</accession>
<feature type="transmembrane region" description="Helical" evidence="1">
    <location>
        <begin position="676"/>
        <end position="697"/>
    </location>
</feature>
<feature type="transmembrane region" description="Helical" evidence="1">
    <location>
        <begin position="491"/>
        <end position="512"/>
    </location>
</feature>
<feature type="transmembrane region" description="Helical" evidence="1">
    <location>
        <begin position="609"/>
        <end position="635"/>
    </location>
</feature>
<feature type="transmembrane region" description="Helical" evidence="1">
    <location>
        <begin position="572"/>
        <end position="597"/>
    </location>
</feature>
<dbReference type="Proteomes" id="UP000677804">
    <property type="component" value="Chromosome"/>
</dbReference>
<reference evidence="2 3" key="1">
    <citation type="submission" date="2021-05" db="EMBL/GenBank/DDBJ databases">
        <title>Novel species in genus Cellulomonas.</title>
        <authorList>
            <person name="Zhang G."/>
        </authorList>
    </citation>
    <scope>NUCLEOTIDE SEQUENCE [LARGE SCALE GENOMIC DNA]</scope>
    <source>
        <strain evidence="3">zg-ZUI222</strain>
    </source>
</reference>
<keyword evidence="1" id="KW-0812">Transmembrane</keyword>
<feature type="transmembrane region" description="Helical" evidence="1">
    <location>
        <begin position="33"/>
        <end position="52"/>
    </location>
</feature>
<evidence type="ECO:0000313" key="3">
    <source>
        <dbReference type="Proteomes" id="UP000677804"/>
    </source>
</evidence>
<protein>
    <submittedName>
        <fullName evidence="2">DUF2142 domain-containing protein</fullName>
    </submittedName>
</protein>